<dbReference type="InterPro" id="IPR036397">
    <property type="entry name" value="RNaseH_sf"/>
</dbReference>
<dbReference type="InterPro" id="IPR012337">
    <property type="entry name" value="RNaseH-like_sf"/>
</dbReference>
<accession>I4Z6P4</accession>
<evidence type="ECO:0000256" key="1">
    <source>
        <dbReference type="ARBA" id="ARBA00023172"/>
    </source>
</evidence>
<dbReference type="InterPro" id="IPR053392">
    <property type="entry name" value="Transposase_IS30-like"/>
</dbReference>
<proteinExistence type="predicted"/>
<dbReference type="GO" id="GO:0004803">
    <property type="term" value="F:transposase activity"/>
    <property type="evidence" value="ECO:0007669"/>
    <property type="project" value="TreeGrafter"/>
</dbReference>
<dbReference type="GO" id="GO:0005829">
    <property type="term" value="C:cytosol"/>
    <property type="evidence" value="ECO:0007669"/>
    <property type="project" value="TreeGrafter"/>
</dbReference>
<dbReference type="Pfam" id="PF13565">
    <property type="entry name" value="HTH_32"/>
    <property type="match status" value="1"/>
</dbReference>
<dbReference type="InterPro" id="IPR051917">
    <property type="entry name" value="Transposase-Integrase"/>
</dbReference>
<dbReference type="HOGENOM" id="CLU_035706_0_1_10"/>
<dbReference type="GO" id="GO:0015074">
    <property type="term" value="P:DNA integration"/>
    <property type="evidence" value="ECO:0007669"/>
    <property type="project" value="InterPro"/>
</dbReference>
<protein>
    <submittedName>
        <fullName evidence="4">Transposase, IS30 family</fullName>
    </submittedName>
</protein>
<sequence>MQTFSKRSERLSASLGEEKETTSNTNKKKETSVSQRLTNFVLFMYHQLISEQRSQIFALLQKKTGRKEIAAIVGISQSTLSREIKRNSTSSGKYIWTKAHDMAMQRRKRTVKNARLSDELVWRIKEYITNDQWSPRQISGYLRKSEGIKVSHQSIYNIIHNDTTGELAKHTRHKMKYRHRPKGRHLPIKDRLSIHERSKEVDGKRFGDFEMDLIVDPDQHAILTLVEKSTNMLLMQKLPFGKQSKPLAKVVRKLLLPYKDSLKTITTDNGPEFAAHKDITKFLGVPVYFADPYCSWQKGAIENTNKLIRQYIPKKDSFEHYTDKRIMSIQKKLNERPREKLNFSTPKCEFFKYVL</sequence>
<dbReference type="NCBIfam" id="NF033563">
    <property type="entry name" value="transpos_IS30"/>
    <property type="match status" value="1"/>
</dbReference>
<dbReference type="GO" id="GO:0003676">
    <property type="term" value="F:nucleic acid binding"/>
    <property type="evidence" value="ECO:0007669"/>
    <property type="project" value="InterPro"/>
</dbReference>
<dbReference type="GO" id="GO:0006310">
    <property type="term" value="P:DNA recombination"/>
    <property type="evidence" value="ECO:0007669"/>
    <property type="project" value="UniProtKB-KW"/>
</dbReference>
<dbReference type="EMBL" id="JH660659">
    <property type="protein sequence ID" value="EIM33504.1"/>
    <property type="molecule type" value="Genomic_DNA"/>
</dbReference>
<dbReference type="GO" id="GO:0032196">
    <property type="term" value="P:transposition"/>
    <property type="evidence" value="ECO:0007669"/>
    <property type="project" value="TreeGrafter"/>
</dbReference>
<dbReference type="PANTHER" id="PTHR10948:SF23">
    <property type="entry name" value="TRANSPOSASE INSI FOR INSERTION SEQUENCE ELEMENT IS30A-RELATED"/>
    <property type="match status" value="1"/>
</dbReference>
<dbReference type="Proteomes" id="UP000002786">
    <property type="component" value="Unassembled WGS sequence"/>
</dbReference>
<evidence type="ECO:0000256" key="2">
    <source>
        <dbReference type="SAM" id="MobiDB-lite"/>
    </source>
</evidence>
<dbReference type="AlphaFoldDB" id="I4Z6P4"/>
<evidence type="ECO:0000313" key="5">
    <source>
        <dbReference type="EMBL" id="EIM32105.1"/>
    </source>
</evidence>
<feature type="domain" description="Integrase catalytic" evidence="3">
    <location>
        <begin position="196"/>
        <end position="354"/>
    </location>
</feature>
<dbReference type="Pfam" id="PF13936">
    <property type="entry name" value="HTH_38"/>
    <property type="match status" value="1"/>
</dbReference>
<dbReference type="InterPro" id="IPR001584">
    <property type="entry name" value="Integrase_cat-core"/>
</dbReference>
<keyword evidence="1" id="KW-0233">DNA recombination</keyword>
<dbReference type="EMBL" id="JH660660">
    <property type="protein sequence ID" value="EIM31886.1"/>
    <property type="molecule type" value="Genomic_DNA"/>
</dbReference>
<evidence type="ECO:0000313" key="6">
    <source>
        <dbReference type="EMBL" id="EIM33504.1"/>
    </source>
</evidence>
<dbReference type="InterPro" id="IPR009057">
    <property type="entry name" value="Homeodomain-like_sf"/>
</dbReference>
<gene>
    <name evidence="4" type="ORF">PrebiDRAFT_0083</name>
    <name evidence="5" type="ORF">PrebiDRAFT_0333</name>
    <name evidence="6" type="ORF">PrebiDRAFT_1824</name>
</gene>
<dbReference type="Gene3D" id="3.30.420.10">
    <property type="entry name" value="Ribonuclease H-like superfamily/Ribonuclease H"/>
    <property type="match status" value="1"/>
</dbReference>
<dbReference type="PANTHER" id="PTHR10948">
    <property type="entry name" value="TRANSPOSASE"/>
    <property type="match status" value="1"/>
</dbReference>
<keyword evidence="7" id="KW-1185">Reference proteome</keyword>
<organism evidence="4 7">
    <name type="scientific">Prevotella bivia DSM 20514</name>
    <dbReference type="NCBI Taxonomy" id="868129"/>
    <lineage>
        <taxon>Bacteria</taxon>
        <taxon>Pseudomonadati</taxon>
        <taxon>Bacteroidota</taxon>
        <taxon>Bacteroidia</taxon>
        <taxon>Bacteroidales</taxon>
        <taxon>Prevotellaceae</taxon>
        <taxon>Prevotella</taxon>
    </lineage>
</organism>
<feature type="region of interest" description="Disordered" evidence="2">
    <location>
        <begin position="1"/>
        <end position="30"/>
    </location>
</feature>
<reference evidence="4 7" key="1">
    <citation type="submission" date="2012-02" db="EMBL/GenBank/DDBJ databases">
        <title>Improved High-Quality Draft genome of Prevotella bivia DSM 20514.</title>
        <authorList>
            <consortium name="US DOE Joint Genome Institute (JGI-PGF)"/>
            <person name="Lucas S."/>
            <person name="Copeland A."/>
            <person name="Lapidus A."/>
            <person name="Bruce D."/>
            <person name="Goodwin L."/>
            <person name="Pitluck S."/>
            <person name="Peters L."/>
            <person name="Mikhailova N."/>
            <person name="Munk A.C.C."/>
            <person name="Kyrpides N."/>
            <person name="Mavromatis K."/>
            <person name="Detter J.C."/>
            <person name="Han C."/>
            <person name="Land M."/>
            <person name="Hauser L."/>
            <person name="Markowitz V."/>
            <person name="Cheng J.-F."/>
            <person name="Hugenholtz P."/>
            <person name="Woyke T."/>
            <person name="Wu D."/>
            <person name="Gronow S."/>
            <person name="Wellnitz S."/>
            <person name="Brambilla E."/>
            <person name="Klenk H.-P."/>
            <person name="Eisen J.A."/>
        </authorList>
    </citation>
    <scope>NUCLEOTIDE SEQUENCE [LARGE SCALE GENOMIC DNA]</scope>
    <source>
        <strain evidence="4 7">DSM 20514</strain>
    </source>
</reference>
<name>I4Z6P4_9BACT</name>
<dbReference type="EMBL" id="JH660660">
    <property type="protein sequence ID" value="EIM32105.1"/>
    <property type="molecule type" value="Genomic_DNA"/>
</dbReference>
<evidence type="ECO:0000313" key="7">
    <source>
        <dbReference type="Proteomes" id="UP000002786"/>
    </source>
</evidence>
<evidence type="ECO:0000313" key="4">
    <source>
        <dbReference type="EMBL" id="EIM31886.1"/>
    </source>
</evidence>
<dbReference type="PROSITE" id="PS50994">
    <property type="entry name" value="INTEGRASE"/>
    <property type="match status" value="1"/>
</dbReference>
<dbReference type="SUPFAM" id="SSF46689">
    <property type="entry name" value="Homeodomain-like"/>
    <property type="match status" value="1"/>
</dbReference>
<evidence type="ECO:0000259" key="3">
    <source>
        <dbReference type="PROSITE" id="PS50994"/>
    </source>
</evidence>
<dbReference type="SUPFAM" id="SSF53098">
    <property type="entry name" value="Ribonuclease H-like"/>
    <property type="match status" value="1"/>
</dbReference>
<dbReference type="InterPro" id="IPR025246">
    <property type="entry name" value="IS30-like_HTH"/>
</dbReference>